<accession>A0A699XVD6</accession>
<proteinExistence type="predicted"/>
<protein>
    <submittedName>
        <fullName evidence="1">Uncharacterized protein</fullName>
    </submittedName>
</protein>
<name>A0A699XVD6_TANCI</name>
<dbReference type="EMBL" id="BKCJ011871178">
    <property type="protein sequence ID" value="GFD59924.1"/>
    <property type="molecule type" value="Genomic_DNA"/>
</dbReference>
<evidence type="ECO:0000313" key="1">
    <source>
        <dbReference type="EMBL" id="GFD59924.1"/>
    </source>
</evidence>
<gene>
    <name evidence="1" type="ORF">Tci_931893</name>
</gene>
<organism evidence="1">
    <name type="scientific">Tanacetum cinerariifolium</name>
    <name type="common">Dalmatian daisy</name>
    <name type="synonym">Chrysanthemum cinerariifolium</name>
    <dbReference type="NCBI Taxonomy" id="118510"/>
    <lineage>
        <taxon>Eukaryota</taxon>
        <taxon>Viridiplantae</taxon>
        <taxon>Streptophyta</taxon>
        <taxon>Embryophyta</taxon>
        <taxon>Tracheophyta</taxon>
        <taxon>Spermatophyta</taxon>
        <taxon>Magnoliopsida</taxon>
        <taxon>eudicotyledons</taxon>
        <taxon>Gunneridae</taxon>
        <taxon>Pentapetalae</taxon>
        <taxon>asterids</taxon>
        <taxon>campanulids</taxon>
        <taxon>Asterales</taxon>
        <taxon>Asteraceae</taxon>
        <taxon>Asteroideae</taxon>
        <taxon>Anthemideae</taxon>
        <taxon>Anthemidinae</taxon>
        <taxon>Tanacetum</taxon>
    </lineage>
</organism>
<feature type="non-terminal residue" evidence="1">
    <location>
        <position position="1"/>
    </location>
</feature>
<dbReference type="AlphaFoldDB" id="A0A699XVD6"/>
<comment type="caution">
    <text evidence="1">The sequence shown here is derived from an EMBL/GenBank/DDBJ whole genome shotgun (WGS) entry which is preliminary data.</text>
</comment>
<reference evidence="1" key="1">
    <citation type="journal article" date="2019" name="Sci. Rep.">
        <title>Draft genome of Tanacetum cinerariifolium, the natural source of mosquito coil.</title>
        <authorList>
            <person name="Yamashiro T."/>
            <person name="Shiraishi A."/>
            <person name="Satake H."/>
            <person name="Nakayama K."/>
        </authorList>
    </citation>
    <scope>NUCLEOTIDE SEQUENCE</scope>
</reference>
<feature type="non-terminal residue" evidence="1">
    <location>
        <position position="81"/>
    </location>
</feature>
<sequence length="81" mass="8679">TGGGEGEHAMVAEALEPPTLFLLPPFKSFLMSFEALMVLAGEKERFLKDKVRHTNGNSQVALTLSGLVVAAQPCSSMDVFI</sequence>